<feature type="region of interest" description="Disordered" evidence="1">
    <location>
        <begin position="1"/>
        <end position="28"/>
    </location>
</feature>
<gene>
    <name evidence="3" type="ORF">Lpp126_07767</name>
</gene>
<dbReference type="InterPro" id="IPR027994">
    <property type="entry name" value="WxL_dom"/>
</dbReference>
<evidence type="ECO:0000313" key="3">
    <source>
        <dbReference type="EMBL" id="EPC76122.1"/>
    </source>
</evidence>
<comment type="caution">
    <text evidence="3">The sequence shown here is derived from an EMBL/GenBank/DDBJ whole genome shotgun (WGS) entry which is preliminary data.</text>
</comment>
<dbReference type="Pfam" id="PF13731">
    <property type="entry name" value="WxL"/>
    <property type="match status" value="1"/>
</dbReference>
<proteinExistence type="predicted"/>
<evidence type="ECO:0000259" key="2">
    <source>
        <dbReference type="Pfam" id="PF13731"/>
    </source>
</evidence>
<dbReference type="PATRIC" id="fig|1256206.3.peg.1187"/>
<reference evidence="3 4" key="1">
    <citation type="journal article" date="2013" name="PLoS ONE">
        <title>Lactobacillus paracasei comparative genomics: towards species pan-genome definition and exploitation of diversity.</title>
        <authorList>
            <person name="Smokvina T."/>
            <person name="Wels M."/>
            <person name="Polka J."/>
            <person name="Chervaux C."/>
            <person name="Brisse S."/>
            <person name="Boekhorst J."/>
            <person name="van Hylckama Vlieg J.E."/>
            <person name="Siezen R.J."/>
        </authorList>
    </citation>
    <scope>NUCLEOTIDE SEQUENCE [LARGE SCALE GENOMIC DNA]</scope>
    <source>
        <strain evidence="3 4">Lpp126</strain>
    </source>
</reference>
<evidence type="ECO:0000256" key="1">
    <source>
        <dbReference type="SAM" id="MobiDB-lite"/>
    </source>
</evidence>
<protein>
    <recommendedName>
        <fullName evidence="2">WxL domain-containing protein</fullName>
    </recommendedName>
</protein>
<dbReference type="Proteomes" id="UP000014243">
    <property type="component" value="Unassembled WGS sequence"/>
</dbReference>
<accession>S2RD59</accession>
<sequence length="229" mass="22755">MLATTLATPVVADTNAGPGNATTNLSGNTTVSAGQPVFTATADQSASAKSTAQFTVDAGQLTLVAVPDLNFGAAKPDTIVNGGTQSLVSNTVDNGSSKGQSAFDGNNAGKLIVSDMRGTGKGWSLSTSMDSEFASGASKLKGLSMNLAATGSNSFFGSNKALNLAGTNISDTSTSVVSTNADNSGVGDTTFNLNASSSASLNFPTATNSIFTAGAPYQSNVTWTLVAAQ</sequence>
<feature type="domain" description="WxL" evidence="2">
    <location>
        <begin position="56"/>
        <end position="227"/>
    </location>
</feature>
<name>S2RD59_LACPA</name>
<organism evidence="3 4">
    <name type="scientific">Lacticaseibacillus paracasei subsp. paracasei Lpp126</name>
    <dbReference type="NCBI Taxonomy" id="1256206"/>
    <lineage>
        <taxon>Bacteria</taxon>
        <taxon>Bacillati</taxon>
        <taxon>Bacillota</taxon>
        <taxon>Bacilli</taxon>
        <taxon>Lactobacillales</taxon>
        <taxon>Lactobacillaceae</taxon>
        <taxon>Lacticaseibacillus</taxon>
    </lineage>
</organism>
<dbReference type="AlphaFoldDB" id="S2RD59"/>
<dbReference type="EMBL" id="ANKC01000545">
    <property type="protein sequence ID" value="EPC76122.1"/>
    <property type="molecule type" value="Genomic_DNA"/>
</dbReference>
<evidence type="ECO:0000313" key="4">
    <source>
        <dbReference type="Proteomes" id="UP000014243"/>
    </source>
</evidence>